<evidence type="ECO:0000313" key="2">
    <source>
        <dbReference type="Proteomes" id="UP001230649"/>
    </source>
</evidence>
<evidence type="ECO:0000313" key="1">
    <source>
        <dbReference type="EMBL" id="KAJ9112123.1"/>
    </source>
</evidence>
<proteinExistence type="predicted"/>
<gene>
    <name evidence="1" type="ORF">QFC20_002304</name>
</gene>
<accession>A0ACC2WKX9</accession>
<dbReference type="Proteomes" id="UP001230649">
    <property type="component" value="Unassembled WGS sequence"/>
</dbReference>
<sequence>MLTPAVVTQAGPVLLETAIKHYLMKKKVTKDTKARGDFMYDEAFVLIKFFLETSTKHTVEELQKFGQTKTPSPPWVLTHRVLIPINPSCSDAADYLIQALGGPENAFKLCGGTKWWTVRFQPGVEGEWIGIKKDWKKEEERVRKEEERKKKGKAAQGKEKVKESLQGGAGKSGAEDDGQEGEFTPEMDHLRCMMYIPGGAHYWGSGKWFQVWQELESGLTKGFSMDSEYASVCTIASAVKTVAYQHEFSRRAGTPSGDMQGRCGADVSKAPQFPFPCAIQDCLAAYLYLIRPPPNSKHRPVDPKNLILAGDSAGGNLALTLLQIIRDTGLPAPAGAVLISPWSDLTHSFPSVMQNTATDIIPPYGFIHKPSTLWPPPPPELTESVQRTLRTKVKDAVHRLSNHQKESISEKKQAGVSRDDTATAVVPPVEPGEETTLRGDTKIEPIHDGKHESTLHPTTDKDVAHHPGPTELGENHSSADPAEQKHVIHLDIDGKPVTIRSQIQLYATNDQLSFPLVSPALGYIGGLPPLLIIASDAEVLRDEIVYVAHKAACPDQYPLKESAKALLPSLRGIEDKYGPTQVHLQVYDHTCHVLPMISMSEPAKHCYRAIANFCRFATRNHSSSHSSWSSSRRHKSTPAESAVFGMTELSENQPPNSLSTQSSQPQSFIPPPSLAPLTLAEPIPINPPSAALESEDLTPDRTPRPKPSFRKTFSFLSNSLRSKGTESETQSRAAPISGSRTTSEFEHPQSRDESEAEAAYVDSPVQENLPDVGPADQALDPNFPSDEIKLPANIPAGFAGNSDIYHDEHFDFIRERVSLNGECRPLEDAKDLPFLHLPLEEIGVVKEAPALRYLTGQKSRGTKEAEKWQKLLAGKRNEHDDKKPFDEAAYIMDNDISWAWALQDEMPPPSAIVGRRDTSEAMDLARMADRMTDEGVQLGALSLWTAMASFFSKADSDPKH</sequence>
<protein>
    <submittedName>
        <fullName evidence="1">Uncharacterized protein</fullName>
    </submittedName>
</protein>
<organism evidence="1 2">
    <name type="scientific">Naganishia adeliensis</name>
    <dbReference type="NCBI Taxonomy" id="92952"/>
    <lineage>
        <taxon>Eukaryota</taxon>
        <taxon>Fungi</taxon>
        <taxon>Dikarya</taxon>
        <taxon>Basidiomycota</taxon>
        <taxon>Agaricomycotina</taxon>
        <taxon>Tremellomycetes</taxon>
        <taxon>Filobasidiales</taxon>
        <taxon>Filobasidiaceae</taxon>
        <taxon>Naganishia</taxon>
    </lineage>
</organism>
<reference evidence="1" key="1">
    <citation type="submission" date="2023-04" db="EMBL/GenBank/DDBJ databases">
        <title>Draft Genome sequencing of Naganishia species isolated from polar environments using Oxford Nanopore Technology.</title>
        <authorList>
            <person name="Leo P."/>
            <person name="Venkateswaran K."/>
        </authorList>
    </citation>
    <scope>NUCLEOTIDE SEQUENCE</scope>
    <source>
        <strain evidence="1">MNA-CCFEE 5262</strain>
    </source>
</reference>
<comment type="caution">
    <text evidence="1">The sequence shown here is derived from an EMBL/GenBank/DDBJ whole genome shotgun (WGS) entry which is preliminary data.</text>
</comment>
<name>A0ACC2WKX9_9TREE</name>
<dbReference type="EMBL" id="JASBWS010000016">
    <property type="protein sequence ID" value="KAJ9112123.1"/>
    <property type="molecule type" value="Genomic_DNA"/>
</dbReference>
<keyword evidence="2" id="KW-1185">Reference proteome</keyword>